<dbReference type="SUPFAM" id="SSF55874">
    <property type="entry name" value="ATPase domain of HSP90 chaperone/DNA topoisomerase II/histidine kinase"/>
    <property type="match status" value="1"/>
</dbReference>
<dbReference type="GO" id="GO:0005524">
    <property type="term" value="F:ATP binding"/>
    <property type="evidence" value="ECO:0007669"/>
    <property type="project" value="UniProtKB-KW"/>
</dbReference>
<keyword evidence="11" id="KW-0902">Two-component regulatory system</keyword>
<keyword evidence="7" id="KW-0547">Nucleotide-binding</keyword>
<dbReference type="InterPro" id="IPR036097">
    <property type="entry name" value="HisK_dim/P_sf"/>
</dbReference>
<keyword evidence="12 13" id="KW-0472">Membrane</keyword>
<dbReference type="AlphaFoldDB" id="A0A943I3W8"/>
<dbReference type="Pfam" id="PF02518">
    <property type="entry name" value="HATPase_c"/>
    <property type="match status" value="1"/>
</dbReference>
<proteinExistence type="predicted"/>
<feature type="transmembrane region" description="Helical" evidence="13">
    <location>
        <begin position="171"/>
        <end position="187"/>
    </location>
</feature>
<evidence type="ECO:0000313" key="16">
    <source>
        <dbReference type="Proteomes" id="UP000751224"/>
    </source>
</evidence>
<keyword evidence="8 15" id="KW-0418">Kinase</keyword>
<dbReference type="SUPFAM" id="SSF47384">
    <property type="entry name" value="Homodimeric domain of signal transducing histidine kinase"/>
    <property type="match status" value="1"/>
</dbReference>
<dbReference type="GO" id="GO:0005886">
    <property type="term" value="C:plasma membrane"/>
    <property type="evidence" value="ECO:0007669"/>
    <property type="project" value="TreeGrafter"/>
</dbReference>
<comment type="subcellular location">
    <subcellularLocation>
        <location evidence="2">Membrane</location>
        <topology evidence="2">Multi-pass membrane protein</topology>
    </subcellularLocation>
</comment>
<dbReference type="PRINTS" id="PR00344">
    <property type="entry name" value="BCTRLSENSOR"/>
</dbReference>
<dbReference type="InterPro" id="IPR005467">
    <property type="entry name" value="His_kinase_dom"/>
</dbReference>
<organism evidence="15 16">
    <name type="scientific">Thomasclavelia spiroformis</name>
    <dbReference type="NCBI Taxonomy" id="29348"/>
    <lineage>
        <taxon>Bacteria</taxon>
        <taxon>Bacillati</taxon>
        <taxon>Bacillota</taxon>
        <taxon>Erysipelotrichia</taxon>
        <taxon>Erysipelotrichales</taxon>
        <taxon>Coprobacillaceae</taxon>
        <taxon>Thomasclavelia</taxon>
    </lineage>
</organism>
<dbReference type="InterPro" id="IPR025201">
    <property type="entry name" value="KdpD_TM"/>
</dbReference>
<evidence type="ECO:0000256" key="4">
    <source>
        <dbReference type="ARBA" id="ARBA00022553"/>
    </source>
</evidence>
<keyword evidence="4" id="KW-0597">Phosphoprotein</keyword>
<dbReference type="PANTHER" id="PTHR45569:SF1">
    <property type="entry name" value="SENSOR PROTEIN KDPD"/>
    <property type="match status" value="1"/>
</dbReference>
<comment type="caution">
    <text evidence="15">The sequence shown here is derived from an EMBL/GenBank/DDBJ whole genome shotgun (WGS) entry which is preliminary data.</text>
</comment>
<keyword evidence="6 13" id="KW-0812">Transmembrane</keyword>
<keyword evidence="10 13" id="KW-1133">Transmembrane helix</keyword>
<protein>
    <recommendedName>
        <fullName evidence="3">histidine kinase</fullName>
        <ecNumber evidence="3">2.7.13.3</ecNumber>
    </recommendedName>
</protein>
<feature type="transmembrane region" description="Helical" evidence="13">
    <location>
        <begin position="194"/>
        <end position="215"/>
    </location>
</feature>
<dbReference type="InterPro" id="IPR004358">
    <property type="entry name" value="Sig_transdc_His_kin-like_C"/>
</dbReference>
<evidence type="ECO:0000256" key="2">
    <source>
        <dbReference type="ARBA" id="ARBA00004141"/>
    </source>
</evidence>
<evidence type="ECO:0000256" key="6">
    <source>
        <dbReference type="ARBA" id="ARBA00022692"/>
    </source>
</evidence>
<dbReference type="Proteomes" id="UP000751224">
    <property type="component" value="Unassembled WGS sequence"/>
</dbReference>
<evidence type="ECO:0000256" key="5">
    <source>
        <dbReference type="ARBA" id="ARBA00022679"/>
    </source>
</evidence>
<feature type="transmembrane region" description="Helical" evidence="13">
    <location>
        <begin position="221"/>
        <end position="240"/>
    </location>
</feature>
<dbReference type="Pfam" id="PF00512">
    <property type="entry name" value="HisKA"/>
    <property type="match status" value="1"/>
</dbReference>
<dbReference type="GO" id="GO:0000155">
    <property type="term" value="F:phosphorelay sensor kinase activity"/>
    <property type="evidence" value="ECO:0007669"/>
    <property type="project" value="InterPro"/>
</dbReference>
<dbReference type="Pfam" id="PF13493">
    <property type="entry name" value="DUF4118"/>
    <property type="match status" value="1"/>
</dbReference>
<evidence type="ECO:0000256" key="3">
    <source>
        <dbReference type="ARBA" id="ARBA00012438"/>
    </source>
</evidence>
<name>A0A943I3W8_9FIRM</name>
<dbReference type="InterPro" id="IPR036890">
    <property type="entry name" value="HATPase_C_sf"/>
</dbReference>
<dbReference type="InterPro" id="IPR038318">
    <property type="entry name" value="KdpD_sf"/>
</dbReference>
<evidence type="ECO:0000256" key="1">
    <source>
        <dbReference type="ARBA" id="ARBA00000085"/>
    </source>
</evidence>
<dbReference type="PANTHER" id="PTHR45569">
    <property type="entry name" value="SENSOR PROTEIN KDPD"/>
    <property type="match status" value="1"/>
</dbReference>
<evidence type="ECO:0000313" key="15">
    <source>
        <dbReference type="EMBL" id="MBS5588052.1"/>
    </source>
</evidence>
<dbReference type="SUPFAM" id="SSF52402">
    <property type="entry name" value="Adenine nucleotide alpha hydrolases-like"/>
    <property type="match status" value="1"/>
</dbReference>
<comment type="catalytic activity">
    <reaction evidence="1">
        <text>ATP + protein L-histidine = ADP + protein N-phospho-L-histidine.</text>
        <dbReference type="EC" id="2.7.13.3"/>
    </reaction>
</comment>
<dbReference type="RefSeq" id="WP_303886599.1">
    <property type="nucleotide sequence ID" value="NZ_JAGZCC010000018.1"/>
</dbReference>
<feature type="domain" description="Histidine kinase" evidence="14">
    <location>
        <begin position="421"/>
        <end position="638"/>
    </location>
</feature>
<dbReference type="Gene3D" id="1.20.120.620">
    <property type="entry name" value="Backbone structure of the membrane domain of e. Coli histidine kinase receptor kdpd"/>
    <property type="match status" value="1"/>
</dbReference>
<evidence type="ECO:0000256" key="11">
    <source>
        <dbReference type="ARBA" id="ARBA00023012"/>
    </source>
</evidence>
<dbReference type="InterPro" id="IPR029016">
    <property type="entry name" value="GAF-like_dom_sf"/>
</dbReference>
<sequence>MNNTVLVCLSPSPSNIEVIQSAYQSLHKKDKFIAIYVSNHKQSLKEFEQRQLDKNMELAKQLNADVEIIYADDTVNQIIQYANIYKVKKIVVGKSINKKRWYLKHSLSEQILEQAHNFEVLVVPTKAKIKIPKIDFQEKMNSHDSFISIFILMVCTLVGYFFFMMNFHDSNIIMVYILGVLLIALLTSSRVYSVLSTIASVLLFNFCFTFPTMSLSVYDSSYVMTFLIMIIVAFITSTLTSRIKQNAYTSSNMAYISKILLETNQTLQQYSSEQDIVNAGCKILSELLKRNIIYYTVENNNLNQSIFISIDNKVDINEYLNPSEKGVAEWVAIHNKYAGASTRYLSNAKCLYYAIRKGENVHGVIGIDLNNERIDSLENRILLAILGEMALSLENIKNMQEKNEAIYTMKKEQLRSDLLRSISHDLRTPLTSIYGNSDILLNDNGQLSEEKRKILCADIYDDSLWLINLVENLLAITKIEDGKMKLKIEPQMIEDIVNEALKHVNREKKKYQINIDIKDDFLMADMDARLIIQVIINLVDNAIKYTPIGSIIDIVAYQKEEMIYMEVRDTGEGIPKEEKVKIFEKFYTLNNVLADSKKSIGLGLSLCKSIVEVHGGNIYVLDNYPKGSIFTFTLPATKINLNNGDPKLKENIY</sequence>
<dbReference type="Gene3D" id="1.10.287.130">
    <property type="match status" value="1"/>
</dbReference>
<dbReference type="CDD" id="cd00082">
    <property type="entry name" value="HisKA"/>
    <property type="match status" value="1"/>
</dbReference>
<dbReference type="Gene3D" id="3.30.565.10">
    <property type="entry name" value="Histidine kinase-like ATPase, C-terminal domain"/>
    <property type="match status" value="1"/>
</dbReference>
<dbReference type="EMBL" id="JAGZCC010000018">
    <property type="protein sequence ID" value="MBS5588052.1"/>
    <property type="molecule type" value="Genomic_DNA"/>
</dbReference>
<evidence type="ECO:0000256" key="13">
    <source>
        <dbReference type="SAM" id="Phobius"/>
    </source>
</evidence>
<evidence type="ECO:0000256" key="8">
    <source>
        <dbReference type="ARBA" id="ARBA00022777"/>
    </source>
</evidence>
<feature type="transmembrane region" description="Helical" evidence="13">
    <location>
        <begin position="146"/>
        <end position="165"/>
    </location>
</feature>
<dbReference type="FunFam" id="3.30.565.10:FF:000006">
    <property type="entry name" value="Sensor histidine kinase WalK"/>
    <property type="match status" value="1"/>
</dbReference>
<evidence type="ECO:0000256" key="12">
    <source>
        <dbReference type="ARBA" id="ARBA00023136"/>
    </source>
</evidence>
<accession>A0A943I3W8</accession>
<keyword evidence="9" id="KW-0067">ATP-binding</keyword>
<keyword evidence="5" id="KW-0808">Transferase</keyword>
<dbReference type="SMART" id="SM00387">
    <property type="entry name" value="HATPase_c"/>
    <property type="match status" value="1"/>
</dbReference>
<dbReference type="EC" id="2.7.13.3" evidence="3"/>
<dbReference type="InterPro" id="IPR014729">
    <property type="entry name" value="Rossmann-like_a/b/a_fold"/>
</dbReference>
<evidence type="ECO:0000256" key="10">
    <source>
        <dbReference type="ARBA" id="ARBA00022989"/>
    </source>
</evidence>
<dbReference type="Gene3D" id="3.40.50.620">
    <property type="entry name" value="HUPs"/>
    <property type="match status" value="1"/>
</dbReference>
<dbReference type="InterPro" id="IPR003594">
    <property type="entry name" value="HATPase_dom"/>
</dbReference>
<dbReference type="Gene3D" id="3.30.450.40">
    <property type="match status" value="1"/>
</dbReference>
<dbReference type="SMART" id="SM00388">
    <property type="entry name" value="HisKA"/>
    <property type="match status" value="1"/>
</dbReference>
<dbReference type="CDD" id="cd00075">
    <property type="entry name" value="HATPase"/>
    <property type="match status" value="1"/>
</dbReference>
<evidence type="ECO:0000256" key="7">
    <source>
        <dbReference type="ARBA" id="ARBA00022741"/>
    </source>
</evidence>
<dbReference type="InterPro" id="IPR052023">
    <property type="entry name" value="Histidine_kinase_KdpD"/>
</dbReference>
<gene>
    <name evidence="15" type="ORF">KHX14_04430</name>
</gene>
<evidence type="ECO:0000259" key="14">
    <source>
        <dbReference type="PROSITE" id="PS50109"/>
    </source>
</evidence>
<dbReference type="PROSITE" id="PS50109">
    <property type="entry name" value="HIS_KIN"/>
    <property type="match status" value="1"/>
</dbReference>
<evidence type="ECO:0000256" key="9">
    <source>
        <dbReference type="ARBA" id="ARBA00022840"/>
    </source>
</evidence>
<dbReference type="InterPro" id="IPR003661">
    <property type="entry name" value="HisK_dim/P_dom"/>
</dbReference>
<reference evidence="15" key="1">
    <citation type="submission" date="2021-02" db="EMBL/GenBank/DDBJ databases">
        <title>Infant gut strain persistence is associated with maternal origin, phylogeny, and functional potential including surface adhesion and iron acquisition.</title>
        <authorList>
            <person name="Lou Y.C."/>
        </authorList>
    </citation>
    <scope>NUCLEOTIDE SEQUENCE</scope>
    <source>
        <strain evidence="15">L3_108_000G1_dasL3_108_000G1_metabat.metabat.11</strain>
    </source>
</reference>